<feature type="region of interest" description="Disordered" evidence="1">
    <location>
        <begin position="34"/>
        <end position="71"/>
    </location>
</feature>
<dbReference type="RefSeq" id="WP_007621987.1">
    <property type="nucleotide sequence ID" value="NZ_BAEO01000050.1"/>
</dbReference>
<organism evidence="2 3">
    <name type="scientific">Paraglaciecola arctica BSs20135</name>
    <dbReference type="NCBI Taxonomy" id="493475"/>
    <lineage>
        <taxon>Bacteria</taxon>
        <taxon>Pseudomonadati</taxon>
        <taxon>Pseudomonadota</taxon>
        <taxon>Gammaproteobacteria</taxon>
        <taxon>Alteromonadales</taxon>
        <taxon>Alteromonadaceae</taxon>
        <taxon>Paraglaciecola</taxon>
    </lineage>
</organism>
<evidence type="ECO:0000256" key="1">
    <source>
        <dbReference type="SAM" id="MobiDB-lite"/>
    </source>
</evidence>
<comment type="caution">
    <text evidence="2">The sequence shown here is derived from an EMBL/GenBank/DDBJ whole genome shotgun (WGS) entry which is preliminary data.</text>
</comment>
<reference evidence="2 3" key="1">
    <citation type="journal article" date="2017" name="Antonie Van Leeuwenhoek">
        <title>Rhizobium rhizosphaerae sp. nov., a novel species isolated from rice rhizosphere.</title>
        <authorList>
            <person name="Zhao J.J."/>
            <person name="Zhang J."/>
            <person name="Zhang R.J."/>
            <person name="Zhang C.W."/>
            <person name="Yin H.Q."/>
            <person name="Zhang X.X."/>
        </authorList>
    </citation>
    <scope>NUCLEOTIDE SEQUENCE [LARGE SCALE GENOMIC DNA]</scope>
    <source>
        <strain evidence="2 3">BSs20135</strain>
    </source>
</reference>
<protein>
    <submittedName>
        <fullName evidence="2">Uncharacterized protein</fullName>
    </submittedName>
</protein>
<dbReference type="Proteomes" id="UP000006327">
    <property type="component" value="Unassembled WGS sequence"/>
</dbReference>
<feature type="region of interest" description="Disordered" evidence="1">
    <location>
        <begin position="1"/>
        <end position="22"/>
    </location>
</feature>
<evidence type="ECO:0000313" key="2">
    <source>
        <dbReference type="EMBL" id="GAC20246.1"/>
    </source>
</evidence>
<feature type="compositionally biased region" description="Polar residues" evidence="1">
    <location>
        <begin position="1"/>
        <end position="11"/>
    </location>
</feature>
<sequence>MCSSPKSTGTVRRSRVKGVFEDMDPSTRASFVAKANAAQERRSELKNATAKRNQMNASKSHSKKAATKNKPPIKENILLSFLHRMGYAV</sequence>
<gene>
    <name evidence="2" type="ORF">GARC_3287</name>
</gene>
<accession>K6Y8I2</accession>
<dbReference type="OrthoDB" id="6293437at2"/>
<keyword evidence="3" id="KW-1185">Reference proteome</keyword>
<name>K6Y8I2_9ALTE</name>
<proteinExistence type="predicted"/>
<evidence type="ECO:0000313" key="3">
    <source>
        <dbReference type="Proteomes" id="UP000006327"/>
    </source>
</evidence>
<dbReference type="AlphaFoldDB" id="K6Y8I2"/>
<dbReference type="EMBL" id="BAEO01000050">
    <property type="protein sequence ID" value="GAC20246.1"/>
    <property type="molecule type" value="Genomic_DNA"/>
</dbReference>